<evidence type="ECO:0000313" key="3">
    <source>
        <dbReference type="EMBL" id="QKN84385.1"/>
    </source>
</evidence>
<feature type="domain" description="Capsid protein VP1/VP3 C-terminal" evidence="2">
    <location>
        <begin position="1014"/>
        <end position="1147"/>
    </location>
</feature>
<organismHost>
    <name type="scientific">Oryza latifolia</name>
    <dbReference type="NCBI Taxonomy" id="4534"/>
</organismHost>
<feature type="compositionally biased region" description="Polar residues" evidence="1">
    <location>
        <begin position="33"/>
        <end position="53"/>
    </location>
</feature>
<sequence>MSNLPKPASHFEPEKNVDDKGNVTGSAPPVSKDTPTQQASVSLPNQEEPTQQTLVTTELPTKPDYNDLLLKASDERLLLVKEAKPQTLRFYASPTGLTASGFSIVTSPTSSYEQHAIDIFPYNCPVDKIVPAFTLEQIKITNDVLSSAQQSYLSRIPHDTSLVKLNEIEVVTGGSRDLFSLGTGYVMVVPNADFFEGANLKFVYGVPMADIIFSKLTSQSAADYAFLDRSRIASGFIMFALHFALRTNVNLVVTKDNSARFASELSYSRPMSFVQGKKIVLPVQPHVCFAEGNSLMRYLDTALEGKYTQGVTYKYGRERIITETKEGGPITEITYLNIDNVTAQALGITAHVIGIDRYREDNVKRALLAYSLSGSTVDLMQSDESERMFGRMLSPQQELSYLLVGAALSQDVYKTILRANLDAFMMFGTVMPSLSDSLAKIPADAGNQQIISLIRERQSVSGFENAMEYLAMQVTPPLIWPCVISREVNVTGLSLLIMLLEYILFFIFYPSLAKKCGAGLCNNFYKLVFALSNSEWSQFVTRVGYDGTLGNSIPITDEDYWSNARRPALFTTDLSQFRLLGLIQRLIAPIGEHREHVKAQAAEFPRLKARTEYWNPYPNPGAQHVEQTIFKARLLQAFDETLTLVKDLNQTGQLVSKTLMAGVAKVFNTCKIKLRYHGVGFGRDIGMPLAYLRDRKINFYHDYDGRLDTPFPNQMMLVSASQSPHDHKIPIELRRKGQIVLETGVVWTLVLGLQFPSHQFDEDMTNDPICKFRAPSPGEELGKDDTIIAMCANACVPFSIAAGIISESYADGGMKEIKELLSGSLSSTEFRNLISCIQTAMQGSGFNVGRNRDVFRQNETVDLRFIDPKVRYVENELTIIAPTPQDPPIIRGDLQLIPEGLMPRFRLGLTAIADSSSEYSRLRKGLYLARCEVDVEAPNNALPLDLRDYVEVEYSHDLFQVRRIQTKQALGIFYQGEFYYRPALVPKMLIVVNTSEEMEPSYQEFFMQCLEERRIVIKLPKMYFLSRIVCTHSIQRPDERDAVLGLLAVRNDQIPLVTFYDTEQVDPTIQFDGLASGSKSKFIWPISSIDQNVVVRALGASGSTAPIGFAAPTDSMCDSGSIDDVGNLTTGAGVLKDPRVISLTNGVINYTERANLTGRVLYRYRPAYALDSY</sequence>
<protein>
    <submittedName>
        <fullName evidence="3">Peptidase</fullName>
    </submittedName>
</protein>
<name>A0A7L5KVH0_RRSV</name>
<organismHost>
    <name type="scientific">Oryza rufipogon</name>
    <name type="common">Brownbeard rice</name>
    <name type="synonym">Asian wild rice</name>
    <dbReference type="NCBI Taxonomy" id="4529"/>
</organismHost>
<accession>A0A7L5KVH0</accession>
<evidence type="ECO:0000259" key="2">
    <source>
        <dbReference type="Pfam" id="PF21416"/>
    </source>
</evidence>
<organismHost>
    <name type="scientific">Oryza nivara</name>
    <name type="common">Indian wild rice</name>
    <name type="synonym">Oryza sativa f. spontanea</name>
    <dbReference type="NCBI Taxonomy" id="4536"/>
</organismHost>
<dbReference type="EMBL" id="MT317159">
    <property type="protein sequence ID" value="QKN84385.1"/>
    <property type="molecule type" value="Genomic_RNA"/>
</dbReference>
<organism evidence="3">
    <name type="scientific">Rice ragged stunt virus</name>
    <name type="common">RRSV</name>
    <dbReference type="NCBI Taxonomy" id="42475"/>
    <lineage>
        <taxon>Viruses</taxon>
        <taxon>Riboviria</taxon>
        <taxon>Orthornavirae</taxon>
        <taxon>Duplornaviricota</taxon>
        <taxon>Resentoviricetes</taxon>
        <taxon>Reovirales</taxon>
        <taxon>Spinareoviridae</taxon>
        <taxon>Oryzavirus</taxon>
        <taxon>Oryzavirus oryzae</taxon>
    </lineage>
</organism>
<dbReference type="Pfam" id="PF21416">
    <property type="entry name" value="VP1-like_C"/>
    <property type="match status" value="1"/>
</dbReference>
<feature type="region of interest" description="Disordered" evidence="1">
    <location>
        <begin position="1"/>
        <end position="53"/>
    </location>
</feature>
<dbReference type="InterPro" id="IPR049422">
    <property type="entry name" value="VP1/VP3_C"/>
</dbReference>
<feature type="compositionally biased region" description="Basic and acidic residues" evidence="1">
    <location>
        <begin position="9"/>
        <end position="21"/>
    </location>
</feature>
<reference evidence="3" key="1">
    <citation type="submission" date="2020-03" db="EMBL/GenBank/DDBJ databases">
        <authorList>
            <person name="Chao S."/>
            <person name="Wang H."/>
            <person name="Yan Q."/>
            <person name="Chen L."/>
            <person name="Chen G."/>
            <person name="Wu L."/>
            <person name="Wu Y."/>
            <person name="Meng B."/>
            <person name="Zhu X."/>
            <person name="Feng G."/>
        </authorList>
    </citation>
    <scope>NUCLEOTIDE SEQUENCE</scope>
    <source>
        <strain evidence="3">FYBPH-5</strain>
    </source>
</reference>
<evidence type="ECO:0000256" key="1">
    <source>
        <dbReference type="SAM" id="MobiDB-lite"/>
    </source>
</evidence>
<proteinExistence type="predicted"/>